<keyword evidence="2" id="KW-1185">Reference proteome</keyword>
<gene>
    <name evidence="1" type="ORF">LzC2_32690</name>
</gene>
<evidence type="ECO:0008006" key="3">
    <source>
        <dbReference type="Google" id="ProtNLM"/>
    </source>
</evidence>
<dbReference type="RefSeq" id="WP_171188933.1">
    <property type="nucleotide sequence ID" value="NZ_WTPX01000126.1"/>
</dbReference>
<comment type="caution">
    <text evidence="1">The sequence shown here is derived from an EMBL/GenBank/DDBJ whole genome shotgun (WGS) entry which is preliminary data.</text>
</comment>
<sequence>MSRFKALYSRELLDDVTDNWIAADPIANRVLQELTFAVDQTLERDPHSVGDACSDDPLEREWATSAFNCKVRVGFTIFPDSNEVIVSFIALVPPVD</sequence>
<name>A0ABX1VH82_9PLAN</name>
<evidence type="ECO:0000313" key="2">
    <source>
        <dbReference type="Proteomes" id="UP000609651"/>
    </source>
</evidence>
<dbReference type="EMBL" id="WTPX01000126">
    <property type="protein sequence ID" value="NNJ27169.1"/>
    <property type="molecule type" value="Genomic_DNA"/>
</dbReference>
<proteinExistence type="predicted"/>
<accession>A0ABX1VH82</accession>
<dbReference type="Proteomes" id="UP000609651">
    <property type="component" value="Unassembled WGS sequence"/>
</dbReference>
<organism evidence="1 2">
    <name type="scientific">Alienimonas chondri</name>
    <dbReference type="NCBI Taxonomy" id="2681879"/>
    <lineage>
        <taxon>Bacteria</taxon>
        <taxon>Pseudomonadati</taxon>
        <taxon>Planctomycetota</taxon>
        <taxon>Planctomycetia</taxon>
        <taxon>Planctomycetales</taxon>
        <taxon>Planctomycetaceae</taxon>
        <taxon>Alienimonas</taxon>
    </lineage>
</organism>
<reference evidence="1 2" key="1">
    <citation type="journal article" date="2020" name="Syst. Appl. Microbiol.">
        <title>Alienimonas chondri sp. nov., a novel planctomycete isolated from the biofilm of the red alga Chondrus crispus.</title>
        <authorList>
            <person name="Vitorino I."/>
            <person name="Albuquerque L."/>
            <person name="Wiegand S."/>
            <person name="Kallscheuer N."/>
            <person name="da Costa M.S."/>
            <person name="Lobo-da-Cunha A."/>
            <person name="Jogler C."/>
            <person name="Lage O.M."/>
        </authorList>
    </citation>
    <scope>NUCLEOTIDE SEQUENCE [LARGE SCALE GENOMIC DNA]</scope>
    <source>
        <strain evidence="1 2">LzC2</strain>
    </source>
</reference>
<evidence type="ECO:0000313" key="1">
    <source>
        <dbReference type="EMBL" id="NNJ27169.1"/>
    </source>
</evidence>
<protein>
    <recommendedName>
        <fullName evidence="3">DUF4258 domain-containing protein</fullName>
    </recommendedName>
</protein>